<reference evidence="5 6" key="1">
    <citation type="submission" date="2018-07" db="EMBL/GenBank/DDBJ databases">
        <title>Genome sequencing of oomycete isolates from Chile give support for New Zealand origin for Phytophthora kernoviae and make available the first Nothophytophthora sp. genome.</title>
        <authorList>
            <person name="Studholme D.J."/>
            <person name="Sanfuentes E."/>
            <person name="Panda P."/>
            <person name="Hill R."/>
            <person name="Sambles C."/>
            <person name="Grant M."/>
            <person name="Williams N.M."/>
            <person name="Mcdougal R.L."/>
        </authorList>
    </citation>
    <scope>NUCLEOTIDE SEQUENCE [LARGE SCALE GENOMIC DNA]</scope>
    <source>
        <strain evidence="4">Chile6</strain>
        <strain evidence="3">Chile7</strain>
    </source>
</reference>
<keyword evidence="1" id="KW-0472">Membrane</keyword>
<dbReference type="SUPFAM" id="SSF54403">
    <property type="entry name" value="Cystatin/monellin"/>
    <property type="match status" value="1"/>
</dbReference>
<dbReference type="AlphaFoldDB" id="A0A3F2RTN8"/>
<evidence type="ECO:0000313" key="4">
    <source>
        <dbReference type="EMBL" id="RLN63979.1"/>
    </source>
</evidence>
<dbReference type="EMBL" id="MBAD02002435">
    <property type="protein sequence ID" value="RLN47572.1"/>
    <property type="molecule type" value="Genomic_DNA"/>
</dbReference>
<gene>
    <name evidence="3" type="ORF">BBJ29_005922</name>
    <name evidence="4" type="ORF">BBP00_00003755</name>
</gene>
<evidence type="ECO:0000313" key="5">
    <source>
        <dbReference type="Proteomes" id="UP000277300"/>
    </source>
</evidence>
<accession>A0A3F2RTN8</accession>
<evidence type="ECO:0000256" key="2">
    <source>
        <dbReference type="SAM" id="SignalP"/>
    </source>
</evidence>
<dbReference type="InterPro" id="IPR046350">
    <property type="entry name" value="Cystatin_sf"/>
</dbReference>
<feature type="chain" id="PRO_5036082276" description="Cystatin domain-containing protein" evidence="2">
    <location>
        <begin position="20"/>
        <end position="288"/>
    </location>
</feature>
<dbReference type="OrthoDB" id="2016588at2759"/>
<comment type="caution">
    <text evidence="4">The sequence shown here is derived from an EMBL/GenBank/DDBJ whole genome shotgun (WGS) entry which is preliminary data.</text>
</comment>
<keyword evidence="2" id="KW-0732">Signal</keyword>
<dbReference type="EMBL" id="MBDO02000083">
    <property type="protein sequence ID" value="RLN63979.1"/>
    <property type="molecule type" value="Genomic_DNA"/>
</dbReference>
<proteinExistence type="predicted"/>
<evidence type="ECO:0000256" key="1">
    <source>
        <dbReference type="SAM" id="Phobius"/>
    </source>
</evidence>
<evidence type="ECO:0000313" key="6">
    <source>
        <dbReference type="Proteomes" id="UP000284657"/>
    </source>
</evidence>
<name>A0A3F2RTN8_9STRA</name>
<evidence type="ECO:0000313" key="3">
    <source>
        <dbReference type="EMBL" id="RLN47572.1"/>
    </source>
</evidence>
<feature type="signal peptide" evidence="2">
    <location>
        <begin position="1"/>
        <end position="19"/>
    </location>
</feature>
<dbReference type="Gene3D" id="3.10.450.10">
    <property type="match status" value="1"/>
</dbReference>
<evidence type="ECO:0008006" key="7">
    <source>
        <dbReference type="Google" id="ProtNLM"/>
    </source>
</evidence>
<organism evidence="4 5">
    <name type="scientific">Phytophthora kernoviae</name>
    <dbReference type="NCBI Taxonomy" id="325452"/>
    <lineage>
        <taxon>Eukaryota</taxon>
        <taxon>Sar</taxon>
        <taxon>Stramenopiles</taxon>
        <taxon>Oomycota</taxon>
        <taxon>Peronosporomycetes</taxon>
        <taxon>Peronosporales</taxon>
        <taxon>Peronosporaceae</taxon>
        <taxon>Phytophthora</taxon>
    </lineage>
</organism>
<feature type="transmembrane region" description="Helical" evidence="1">
    <location>
        <begin position="247"/>
        <end position="267"/>
    </location>
</feature>
<sequence>MRTAAAFSLLVTLPAFVVASDVVTIGSTGGWHDAEVTEENTKILSSALTGDSYDKSVGDTRVCYQQVTAVESQVVAGNNYRFHISGCDVTDSDGECSEDTLSACTPSEFVVQVFQQTWTDTLRVTKITGAAASSSTGNVEVGSTDEVKLAEVGMHLEHLEAVELSDDEKQAIEAWIDANELNKYGDEATRMYLGGTPLFDESTGITMNRFEYILSRHPDRPWQTKAEIAMLLATTETESKTQGRGSMAGVFAMLGVFTVVLAGVAVLKMHRGRRANRFRYNPIENRDQ</sequence>
<protein>
    <recommendedName>
        <fullName evidence="7">Cystatin domain-containing protein</fullName>
    </recommendedName>
</protein>
<dbReference type="Proteomes" id="UP000284657">
    <property type="component" value="Unassembled WGS sequence"/>
</dbReference>
<keyword evidence="1" id="KW-1133">Transmembrane helix</keyword>
<keyword evidence="1" id="KW-0812">Transmembrane</keyword>
<dbReference type="Proteomes" id="UP000277300">
    <property type="component" value="Unassembled WGS sequence"/>
</dbReference>